<dbReference type="KEGG" id="hhb:Hhub_2301"/>
<evidence type="ECO:0000313" key="3">
    <source>
        <dbReference type="Proteomes" id="UP000066737"/>
    </source>
</evidence>
<protein>
    <submittedName>
        <fullName evidence="2">ArsR family transcription regulator</fullName>
    </submittedName>
</protein>
<sequence>MSEDSDPTSVLSLLDDEHARAILAAASTEPMSASQLSEACDASTATVYRRIDDLTDHDLLEESINVRSDGNHHRVYRATFRRFALELEDGEFTTEVECESEDVADRFTRMWEGL</sequence>
<dbReference type="RefSeq" id="WP_059056710.1">
    <property type="nucleotide sequence ID" value="NZ_CEML01000002.1"/>
</dbReference>
<evidence type="ECO:0000313" key="2">
    <source>
        <dbReference type="EMBL" id="CQH55918.1"/>
    </source>
</evidence>
<dbReference type="GeneID" id="91109753"/>
<reference evidence="3" key="1">
    <citation type="journal article" date="2016" name="Environ. Microbiol.">
        <title>The complete genome of a viable archaeum isolated from 123-million-year-old rock salt.</title>
        <authorList>
            <person name="Jaakkola S.T."/>
            <person name="Pfeiffer F."/>
            <person name="Ravantti J.J."/>
            <person name="Guo Q."/>
            <person name="Liu Y."/>
            <person name="Chen X."/>
            <person name="Ma H."/>
            <person name="Yang C."/>
            <person name="Oksanen H.M."/>
            <person name="Bamford D.H."/>
        </authorList>
    </citation>
    <scope>NUCLEOTIDE SEQUENCE</scope>
    <source>
        <strain evidence="3">JI20-1</strain>
    </source>
</reference>
<dbReference type="Proteomes" id="UP000066737">
    <property type="component" value="Chromosome I"/>
</dbReference>
<dbReference type="OrthoDB" id="311452at2157"/>
<dbReference type="InterPro" id="IPR036390">
    <property type="entry name" value="WH_DNA-bd_sf"/>
</dbReference>
<dbReference type="Gene3D" id="1.10.10.10">
    <property type="entry name" value="Winged helix-like DNA-binding domain superfamily/Winged helix DNA-binding domain"/>
    <property type="match status" value="1"/>
</dbReference>
<proteinExistence type="predicted"/>
<evidence type="ECO:0000259" key="1">
    <source>
        <dbReference type="Pfam" id="PF25213"/>
    </source>
</evidence>
<dbReference type="InterPro" id="IPR036388">
    <property type="entry name" value="WH-like_DNA-bd_sf"/>
</dbReference>
<name>A0A0U5AE92_9EURY</name>
<accession>A0A0U5AE92</accession>
<organism evidence="2 3">
    <name type="scientific">Halobacterium hubeiense</name>
    <dbReference type="NCBI Taxonomy" id="1407499"/>
    <lineage>
        <taxon>Archaea</taxon>
        <taxon>Methanobacteriati</taxon>
        <taxon>Methanobacteriota</taxon>
        <taxon>Stenosarchaea group</taxon>
        <taxon>Halobacteria</taxon>
        <taxon>Halobacteriales</taxon>
        <taxon>Halobacteriaceae</taxon>
        <taxon>Halobacterium</taxon>
    </lineage>
</organism>
<dbReference type="InterPro" id="IPR011991">
    <property type="entry name" value="ArsR-like_HTH"/>
</dbReference>
<feature type="domain" description="HVO-A0261-like N-terminal" evidence="1">
    <location>
        <begin position="13"/>
        <end position="63"/>
    </location>
</feature>
<dbReference type="EMBL" id="LN831302">
    <property type="protein sequence ID" value="CQH55918.1"/>
    <property type="molecule type" value="Genomic_DNA"/>
</dbReference>
<dbReference type="Pfam" id="PF25213">
    <property type="entry name" value="HVO_A0261_N"/>
    <property type="match status" value="1"/>
</dbReference>
<dbReference type="AlphaFoldDB" id="A0A0U5AE92"/>
<dbReference type="STRING" id="1407499.HHUB_2301"/>
<dbReference type="CDD" id="cd00090">
    <property type="entry name" value="HTH_ARSR"/>
    <property type="match status" value="1"/>
</dbReference>
<gene>
    <name evidence="2" type="ORF">HHUB_2301</name>
</gene>
<dbReference type="InterPro" id="IPR057527">
    <property type="entry name" value="HVO_A0261-like_N"/>
</dbReference>
<dbReference type="SUPFAM" id="SSF46785">
    <property type="entry name" value="Winged helix' DNA-binding domain"/>
    <property type="match status" value="1"/>
</dbReference>
<keyword evidence="3" id="KW-1185">Reference proteome</keyword>